<name>A0ABD0LH75_9CAEN</name>
<dbReference type="Pfam" id="PF15168">
    <property type="entry name" value="TRIQK"/>
    <property type="match status" value="1"/>
</dbReference>
<organism evidence="10 11">
    <name type="scientific">Batillaria attramentaria</name>
    <dbReference type="NCBI Taxonomy" id="370345"/>
    <lineage>
        <taxon>Eukaryota</taxon>
        <taxon>Metazoa</taxon>
        <taxon>Spiralia</taxon>
        <taxon>Lophotrochozoa</taxon>
        <taxon>Mollusca</taxon>
        <taxon>Gastropoda</taxon>
        <taxon>Caenogastropoda</taxon>
        <taxon>Sorbeoconcha</taxon>
        <taxon>Cerithioidea</taxon>
        <taxon>Batillariidae</taxon>
        <taxon>Batillaria</taxon>
    </lineage>
</organism>
<evidence type="ECO:0000313" key="11">
    <source>
        <dbReference type="Proteomes" id="UP001519460"/>
    </source>
</evidence>
<dbReference type="InterPro" id="IPR024842">
    <property type="entry name" value="TRIQK"/>
</dbReference>
<comment type="similarity">
    <text evidence="2">Belongs to the TRIQK family.</text>
</comment>
<evidence type="ECO:0000256" key="7">
    <source>
        <dbReference type="ARBA" id="ARBA00023136"/>
    </source>
</evidence>
<keyword evidence="4 9" id="KW-0812">Transmembrane</keyword>
<proteinExistence type="inferred from homology"/>
<evidence type="ECO:0000313" key="10">
    <source>
        <dbReference type="EMBL" id="KAK7498944.1"/>
    </source>
</evidence>
<dbReference type="AlphaFoldDB" id="A0ABD0LH75"/>
<dbReference type="Proteomes" id="UP001519460">
    <property type="component" value="Unassembled WGS sequence"/>
</dbReference>
<evidence type="ECO:0000256" key="8">
    <source>
        <dbReference type="SAM" id="MobiDB-lite"/>
    </source>
</evidence>
<keyword evidence="7 9" id="KW-0472">Membrane</keyword>
<reference evidence="10 11" key="1">
    <citation type="journal article" date="2023" name="Sci. Data">
        <title>Genome assembly of the Korean intertidal mud-creeper Batillaria attramentaria.</title>
        <authorList>
            <person name="Patra A.K."/>
            <person name="Ho P.T."/>
            <person name="Jun S."/>
            <person name="Lee S.J."/>
            <person name="Kim Y."/>
            <person name="Won Y.J."/>
        </authorList>
    </citation>
    <scope>NUCLEOTIDE SEQUENCE [LARGE SCALE GENOMIC DNA]</scope>
    <source>
        <strain evidence="10">Wonlab-2016</strain>
    </source>
</reference>
<protein>
    <recommendedName>
        <fullName evidence="3">Triple QxxK/R motif-containing protein</fullName>
    </recommendedName>
</protein>
<accession>A0ABD0LH75</accession>
<comment type="subcellular location">
    <subcellularLocation>
        <location evidence="1">Endoplasmic reticulum membrane</location>
        <topology evidence="1">Single-pass membrane protein</topology>
    </subcellularLocation>
</comment>
<dbReference type="PANTHER" id="PTHR20583:SF1">
    <property type="entry name" value="TRIPLE QXXK_R MOTIF-CONTAINING PROTEIN"/>
    <property type="match status" value="1"/>
</dbReference>
<feature type="region of interest" description="Disordered" evidence="8">
    <location>
        <begin position="1"/>
        <end position="47"/>
    </location>
</feature>
<sequence>MTRKDAAGHQMTPTDQYRKQIGKQDWKKSKKEVKAQKKRADQKQSAMGAKEMVLVAAALCALVGGLYMLLFWYLGERPESVLQEAPS</sequence>
<dbReference type="GO" id="GO:0005789">
    <property type="term" value="C:endoplasmic reticulum membrane"/>
    <property type="evidence" value="ECO:0007669"/>
    <property type="project" value="UniProtKB-SubCell"/>
</dbReference>
<keyword evidence="11" id="KW-1185">Reference proteome</keyword>
<keyword evidence="6 9" id="KW-1133">Transmembrane helix</keyword>
<feature type="transmembrane region" description="Helical" evidence="9">
    <location>
        <begin position="52"/>
        <end position="74"/>
    </location>
</feature>
<dbReference type="EMBL" id="JACVVK020000047">
    <property type="protein sequence ID" value="KAK7498944.1"/>
    <property type="molecule type" value="Genomic_DNA"/>
</dbReference>
<dbReference type="PANTHER" id="PTHR20583">
    <property type="entry name" value="TRIPLE QXXK/R MOTIF-CONTAINING PROTEIN"/>
    <property type="match status" value="1"/>
</dbReference>
<keyword evidence="5" id="KW-0256">Endoplasmic reticulum</keyword>
<evidence type="ECO:0000256" key="9">
    <source>
        <dbReference type="SAM" id="Phobius"/>
    </source>
</evidence>
<comment type="caution">
    <text evidence="10">The sequence shown here is derived from an EMBL/GenBank/DDBJ whole genome shotgun (WGS) entry which is preliminary data.</text>
</comment>
<evidence type="ECO:0000256" key="2">
    <source>
        <dbReference type="ARBA" id="ARBA00007709"/>
    </source>
</evidence>
<evidence type="ECO:0000256" key="1">
    <source>
        <dbReference type="ARBA" id="ARBA00004389"/>
    </source>
</evidence>
<evidence type="ECO:0000256" key="3">
    <source>
        <dbReference type="ARBA" id="ARBA00014257"/>
    </source>
</evidence>
<evidence type="ECO:0000256" key="5">
    <source>
        <dbReference type="ARBA" id="ARBA00022824"/>
    </source>
</evidence>
<evidence type="ECO:0000256" key="6">
    <source>
        <dbReference type="ARBA" id="ARBA00022989"/>
    </source>
</evidence>
<feature type="compositionally biased region" description="Basic and acidic residues" evidence="8">
    <location>
        <begin position="16"/>
        <end position="42"/>
    </location>
</feature>
<evidence type="ECO:0000256" key="4">
    <source>
        <dbReference type="ARBA" id="ARBA00022692"/>
    </source>
</evidence>
<gene>
    <name evidence="10" type="ORF">BaRGS_00009753</name>
</gene>